<dbReference type="RefSeq" id="WP_111727868.1">
    <property type="nucleotide sequence ID" value="NZ_QHKO01000001.1"/>
</dbReference>
<dbReference type="HAMAP" id="MF_00178">
    <property type="entry name" value="Lumazine_synth"/>
    <property type="match status" value="1"/>
</dbReference>
<feature type="binding site" evidence="8">
    <location>
        <position position="114"/>
    </location>
    <ligand>
        <name>5-amino-6-(D-ribitylamino)uracil</name>
        <dbReference type="ChEBI" id="CHEBI:15934"/>
    </ligand>
</feature>
<dbReference type="AlphaFoldDB" id="A0A328CAN3"/>
<evidence type="ECO:0000256" key="5">
    <source>
        <dbReference type="ARBA" id="ARBA00022679"/>
    </source>
</evidence>
<evidence type="ECO:0000256" key="4">
    <source>
        <dbReference type="ARBA" id="ARBA00022619"/>
    </source>
</evidence>
<protein>
    <recommendedName>
        <fullName evidence="7 8">6,7-dimethyl-8-ribityllumazine synthase</fullName>
        <shortName evidence="8">DMRL synthase</shortName>
        <shortName evidence="8">LS</shortName>
        <shortName evidence="8">Lumazine synthase</shortName>
        <ecNumber evidence="3 8">2.5.1.78</ecNumber>
    </recommendedName>
</protein>
<comment type="similarity">
    <text evidence="2 8">Belongs to the DMRL synthase family.</text>
</comment>
<dbReference type="InterPro" id="IPR034964">
    <property type="entry name" value="LS"/>
</dbReference>
<feature type="binding site" evidence="8">
    <location>
        <begin position="57"/>
        <end position="59"/>
    </location>
    <ligand>
        <name>5-amino-6-(D-ribitylamino)uracil</name>
        <dbReference type="ChEBI" id="CHEBI:15934"/>
    </ligand>
</feature>
<comment type="function">
    <text evidence="8">Catalyzes the formation of 6,7-dimethyl-8-ribityllumazine by condensation of 5-amino-6-(D-ribitylamino)uracil with 3,4-dihydroxy-2-butanone 4-phosphate. This is the penultimate step in the biosynthesis of riboflavin.</text>
</comment>
<evidence type="ECO:0000313" key="9">
    <source>
        <dbReference type="EMBL" id="RAL24696.1"/>
    </source>
</evidence>
<keyword evidence="10" id="KW-1185">Reference proteome</keyword>
<evidence type="ECO:0000256" key="6">
    <source>
        <dbReference type="ARBA" id="ARBA00048785"/>
    </source>
</evidence>
<dbReference type="GO" id="GO:0009349">
    <property type="term" value="C:riboflavin synthase complex"/>
    <property type="evidence" value="ECO:0007669"/>
    <property type="project" value="UniProtKB-UniRule"/>
</dbReference>
<comment type="pathway">
    <text evidence="1 8">Cofactor biosynthesis; riboflavin biosynthesis; riboflavin from 2-hydroxy-3-oxobutyl phosphate and 5-amino-6-(D-ribitylamino)uracil: step 1/2.</text>
</comment>
<dbReference type="Pfam" id="PF00885">
    <property type="entry name" value="DMRL_synthase"/>
    <property type="match status" value="1"/>
</dbReference>
<name>A0A328CAN3_9DELT</name>
<dbReference type="FunFam" id="3.40.50.960:FF:000001">
    <property type="entry name" value="6,7-dimethyl-8-ribityllumazine synthase"/>
    <property type="match status" value="1"/>
</dbReference>
<sequence>MTNTYEGGFHGQGKRFAIVSARWNSFFSDQLLSGAIDTLVRHGVEKDDITVVRCPGCFELPMTAARVKRSLDVDAIICLGVLIRGATPHFDYIAAEATKGIGQLAMDGEIPLSFGVITCDSLDQAVERSGSKVGNKGVEAAMAALEMVNLYDALSG</sequence>
<dbReference type="PANTHER" id="PTHR21058:SF0">
    <property type="entry name" value="6,7-DIMETHYL-8-RIBITYLLUMAZINE SYNTHASE"/>
    <property type="match status" value="1"/>
</dbReference>
<organism evidence="9 10">
    <name type="scientific">Lujinxingia litoralis</name>
    <dbReference type="NCBI Taxonomy" id="2211119"/>
    <lineage>
        <taxon>Bacteria</taxon>
        <taxon>Deltaproteobacteria</taxon>
        <taxon>Bradymonadales</taxon>
        <taxon>Lujinxingiaceae</taxon>
        <taxon>Lujinxingia</taxon>
    </lineage>
</organism>
<dbReference type="EC" id="2.5.1.78" evidence="3 8"/>
<dbReference type="GO" id="GO:0000906">
    <property type="term" value="F:6,7-dimethyl-8-ribityllumazine synthase activity"/>
    <property type="evidence" value="ECO:0007669"/>
    <property type="project" value="UniProtKB-UniRule"/>
</dbReference>
<reference evidence="9 10" key="1">
    <citation type="submission" date="2018-05" db="EMBL/GenBank/DDBJ databases">
        <title>Lujinxingia marina gen. nov. sp. nov., a new facultative anaerobic member of the class Deltaproteobacteria, and proposal of Lujinxingaceae fam. nov.</title>
        <authorList>
            <person name="Li C.-M."/>
        </authorList>
    </citation>
    <scope>NUCLEOTIDE SEQUENCE [LARGE SCALE GENOMIC DNA]</scope>
    <source>
        <strain evidence="9 10">B210</strain>
    </source>
</reference>
<gene>
    <name evidence="8" type="primary">ribH</name>
    <name evidence="9" type="ORF">DL240_00355</name>
</gene>
<keyword evidence="4 8" id="KW-0686">Riboflavin biosynthesis</keyword>
<dbReference type="InterPro" id="IPR002180">
    <property type="entry name" value="LS/RS"/>
</dbReference>
<feature type="binding site" evidence="8">
    <location>
        <begin position="81"/>
        <end position="83"/>
    </location>
    <ligand>
        <name>5-amino-6-(D-ribitylamino)uracil</name>
        <dbReference type="ChEBI" id="CHEBI:15934"/>
    </ligand>
</feature>
<accession>A0A328CAN3</accession>
<dbReference type="InterPro" id="IPR036467">
    <property type="entry name" value="LS/RS_sf"/>
</dbReference>
<keyword evidence="5 8" id="KW-0808">Transferase</keyword>
<proteinExistence type="inferred from homology"/>
<feature type="binding site" evidence="8">
    <location>
        <position position="128"/>
    </location>
    <ligand>
        <name>(2S)-2-hydroxy-3-oxobutyl phosphate</name>
        <dbReference type="ChEBI" id="CHEBI:58830"/>
    </ligand>
</feature>
<dbReference type="NCBIfam" id="TIGR00114">
    <property type="entry name" value="lumazine-synth"/>
    <property type="match status" value="1"/>
</dbReference>
<evidence type="ECO:0000256" key="8">
    <source>
        <dbReference type="HAMAP-Rule" id="MF_00178"/>
    </source>
</evidence>
<feature type="binding site" evidence="8">
    <location>
        <position position="23"/>
    </location>
    <ligand>
        <name>5-amino-6-(D-ribitylamino)uracil</name>
        <dbReference type="ChEBI" id="CHEBI:15934"/>
    </ligand>
</feature>
<dbReference type="CDD" id="cd09209">
    <property type="entry name" value="Lumazine_synthase-I"/>
    <property type="match status" value="1"/>
</dbReference>
<comment type="catalytic activity">
    <reaction evidence="6 8">
        <text>(2S)-2-hydroxy-3-oxobutyl phosphate + 5-amino-6-(D-ribitylamino)uracil = 6,7-dimethyl-8-(1-D-ribityl)lumazine + phosphate + 2 H2O + H(+)</text>
        <dbReference type="Rhea" id="RHEA:26152"/>
        <dbReference type="ChEBI" id="CHEBI:15377"/>
        <dbReference type="ChEBI" id="CHEBI:15378"/>
        <dbReference type="ChEBI" id="CHEBI:15934"/>
        <dbReference type="ChEBI" id="CHEBI:43474"/>
        <dbReference type="ChEBI" id="CHEBI:58201"/>
        <dbReference type="ChEBI" id="CHEBI:58830"/>
        <dbReference type="EC" id="2.5.1.78"/>
    </reaction>
</comment>
<feature type="active site" description="Proton donor" evidence="8">
    <location>
        <position position="89"/>
    </location>
</feature>
<evidence type="ECO:0000256" key="2">
    <source>
        <dbReference type="ARBA" id="ARBA00007424"/>
    </source>
</evidence>
<dbReference type="GO" id="GO:0009231">
    <property type="term" value="P:riboflavin biosynthetic process"/>
    <property type="evidence" value="ECO:0007669"/>
    <property type="project" value="UniProtKB-UniRule"/>
</dbReference>
<dbReference type="Proteomes" id="UP000249169">
    <property type="component" value="Unassembled WGS sequence"/>
</dbReference>
<feature type="binding site" evidence="8">
    <location>
        <begin position="86"/>
        <end position="87"/>
    </location>
    <ligand>
        <name>(2S)-2-hydroxy-3-oxobutyl phosphate</name>
        <dbReference type="ChEBI" id="CHEBI:58830"/>
    </ligand>
</feature>
<dbReference type="PANTHER" id="PTHR21058">
    <property type="entry name" value="6,7-DIMETHYL-8-RIBITYLLUMAZINE SYNTHASE DMRL SYNTHASE LUMAZINE SYNTHASE"/>
    <property type="match status" value="1"/>
</dbReference>
<dbReference type="UniPathway" id="UPA00275">
    <property type="reaction ID" value="UER00404"/>
</dbReference>
<evidence type="ECO:0000313" key="10">
    <source>
        <dbReference type="Proteomes" id="UP000249169"/>
    </source>
</evidence>
<dbReference type="NCBIfam" id="NF000812">
    <property type="entry name" value="PRK00061.1-4"/>
    <property type="match status" value="1"/>
</dbReference>
<evidence type="ECO:0000256" key="1">
    <source>
        <dbReference type="ARBA" id="ARBA00004917"/>
    </source>
</evidence>
<evidence type="ECO:0000256" key="7">
    <source>
        <dbReference type="ARBA" id="ARBA00072606"/>
    </source>
</evidence>
<comment type="caution">
    <text evidence="9">The sequence shown here is derived from an EMBL/GenBank/DDBJ whole genome shotgun (WGS) entry which is preliminary data.</text>
</comment>
<dbReference type="Gene3D" id="3.40.50.960">
    <property type="entry name" value="Lumazine/riboflavin synthase"/>
    <property type="match status" value="1"/>
</dbReference>
<dbReference type="GO" id="GO:0005829">
    <property type="term" value="C:cytosol"/>
    <property type="evidence" value="ECO:0007669"/>
    <property type="project" value="TreeGrafter"/>
</dbReference>
<dbReference type="SUPFAM" id="SSF52121">
    <property type="entry name" value="Lumazine synthase"/>
    <property type="match status" value="1"/>
</dbReference>
<dbReference type="OrthoDB" id="9809709at2"/>
<dbReference type="EMBL" id="QHKO01000001">
    <property type="protein sequence ID" value="RAL24696.1"/>
    <property type="molecule type" value="Genomic_DNA"/>
</dbReference>
<evidence type="ECO:0000256" key="3">
    <source>
        <dbReference type="ARBA" id="ARBA00012664"/>
    </source>
</evidence>